<feature type="transmembrane region" description="Helical" evidence="1">
    <location>
        <begin position="21"/>
        <end position="42"/>
    </location>
</feature>
<comment type="caution">
    <text evidence="3">The sequence shown here is derived from an EMBL/GenBank/DDBJ whole genome shotgun (WGS) entry which is preliminary data.</text>
</comment>
<accession>A0ABU3AA89</accession>
<gene>
    <name evidence="3" type="ORF">RM706_08695</name>
</gene>
<dbReference type="Proteomes" id="UP001255246">
    <property type="component" value="Unassembled WGS sequence"/>
</dbReference>
<sequence length="107" mass="12840">MENFNIDKLNRAKKKVDELKGFYIHAAIYTVINTFILVNVFIRSGYDGESFWQFGHFLAPFFWGIGLLFHASKVFNFNPLFNKGWEKRQIEKYMEKDREEAEKYTKQ</sequence>
<keyword evidence="1" id="KW-1133">Transmembrane helix</keyword>
<name>A0ABU3AA89_9FLAO</name>
<evidence type="ECO:0000313" key="3">
    <source>
        <dbReference type="EMBL" id="MDT0607105.1"/>
    </source>
</evidence>
<dbReference type="EMBL" id="JAVRHR010000002">
    <property type="protein sequence ID" value="MDT0607105.1"/>
    <property type="molecule type" value="Genomic_DNA"/>
</dbReference>
<evidence type="ECO:0000256" key="1">
    <source>
        <dbReference type="SAM" id="Phobius"/>
    </source>
</evidence>
<feature type="transmembrane region" description="Helical" evidence="1">
    <location>
        <begin position="54"/>
        <end position="71"/>
    </location>
</feature>
<dbReference type="InterPro" id="IPR025698">
    <property type="entry name" value="2TM_dom"/>
</dbReference>
<keyword evidence="1" id="KW-0812">Transmembrane</keyword>
<reference evidence="3 4" key="1">
    <citation type="submission" date="2023-09" db="EMBL/GenBank/DDBJ databases">
        <authorList>
            <person name="Rey-Velasco X."/>
        </authorList>
    </citation>
    <scope>NUCLEOTIDE SEQUENCE [LARGE SCALE GENOMIC DNA]</scope>
    <source>
        <strain evidence="3 4">F388</strain>
    </source>
</reference>
<protein>
    <submittedName>
        <fullName evidence="3">2TM domain-containing protein</fullName>
    </submittedName>
</protein>
<dbReference type="Pfam" id="PF13239">
    <property type="entry name" value="2TM"/>
    <property type="match status" value="1"/>
</dbReference>
<evidence type="ECO:0000259" key="2">
    <source>
        <dbReference type="Pfam" id="PF13239"/>
    </source>
</evidence>
<keyword evidence="1" id="KW-0472">Membrane</keyword>
<evidence type="ECO:0000313" key="4">
    <source>
        <dbReference type="Proteomes" id="UP001255246"/>
    </source>
</evidence>
<organism evidence="3 4">
    <name type="scientific">Croceitalea rosinachiae</name>
    <dbReference type="NCBI Taxonomy" id="3075596"/>
    <lineage>
        <taxon>Bacteria</taxon>
        <taxon>Pseudomonadati</taxon>
        <taxon>Bacteroidota</taxon>
        <taxon>Flavobacteriia</taxon>
        <taxon>Flavobacteriales</taxon>
        <taxon>Flavobacteriaceae</taxon>
        <taxon>Croceitalea</taxon>
    </lineage>
</organism>
<keyword evidence="4" id="KW-1185">Reference proteome</keyword>
<proteinExistence type="predicted"/>
<feature type="domain" description="2TM" evidence="2">
    <location>
        <begin position="11"/>
        <end position="95"/>
    </location>
</feature>
<dbReference type="RefSeq" id="WP_311350667.1">
    <property type="nucleotide sequence ID" value="NZ_JAVRHR010000002.1"/>
</dbReference>